<dbReference type="AlphaFoldDB" id="A0A974H705"/>
<protein>
    <submittedName>
        <fullName evidence="1">Uncharacterized protein</fullName>
    </submittedName>
</protein>
<gene>
    <name evidence="1" type="ORF">XELAEV_18038469mg</name>
</gene>
<evidence type="ECO:0000313" key="2">
    <source>
        <dbReference type="Proteomes" id="UP000694892"/>
    </source>
</evidence>
<name>A0A974H705_XENLA</name>
<reference evidence="2" key="1">
    <citation type="journal article" date="2016" name="Nature">
        <title>Genome evolution in the allotetraploid frog Xenopus laevis.</title>
        <authorList>
            <person name="Session A.M."/>
            <person name="Uno Y."/>
            <person name="Kwon T."/>
            <person name="Chapman J.A."/>
            <person name="Toyoda A."/>
            <person name="Takahashi S."/>
            <person name="Fukui A."/>
            <person name="Hikosaka A."/>
            <person name="Suzuki A."/>
            <person name="Kondo M."/>
            <person name="van Heeringen S.J."/>
            <person name="Quigley I."/>
            <person name="Heinz S."/>
            <person name="Ogino H."/>
            <person name="Ochi H."/>
            <person name="Hellsten U."/>
            <person name="Lyons J.B."/>
            <person name="Simakov O."/>
            <person name="Putnam N."/>
            <person name="Stites J."/>
            <person name="Kuroki Y."/>
            <person name="Tanaka T."/>
            <person name="Michiue T."/>
            <person name="Watanabe M."/>
            <person name="Bogdanovic O."/>
            <person name="Lister R."/>
            <person name="Georgiou G."/>
            <person name="Paranjpe S.S."/>
            <person name="van Kruijsbergen I."/>
            <person name="Shu S."/>
            <person name="Carlson J."/>
            <person name="Kinoshita T."/>
            <person name="Ohta Y."/>
            <person name="Mawaribuchi S."/>
            <person name="Jenkins J."/>
            <person name="Grimwood J."/>
            <person name="Schmutz J."/>
            <person name="Mitros T."/>
            <person name="Mozaffari S.V."/>
            <person name="Suzuki Y."/>
            <person name="Haramoto Y."/>
            <person name="Yamamoto T.S."/>
            <person name="Takagi C."/>
            <person name="Heald R."/>
            <person name="Miller K."/>
            <person name="Haudenschild C."/>
            <person name="Kitzman J."/>
            <person name="Nakayama T."/>
            <person name="Izutsu Y."/>
            <person name="Robert J."/>
            <person name="Fortriede J."/>
            <person name="Burns K."/>
            <person name="Lotay V."/>
            <person name="Karimi K."/>
            <person name="Yasuoka Y."/>
            <person name="Dichmann D.S."/>
            <person name="Flajnik M.F."/>
            <person name="Houston D.W."/>
            <person name="Shendure J."/>
            <person name="DuPasquier L."/>
            <person name="Vize P.D."/>
            <person name="Zorn A.M."/>
            <person name="Ito M."/>
            <person name="Marcotte E.M."/>
            <person name="Wallingford J.B."/>
            <person name="Ito Y."/>
            <person name="Asashima M."/>
            <person name="Ueno N."/>
            <person name="Matsuda Y."/>
            <person name="Veenstra G.J."/>
            <person name="Fujiyama A."/>
            <person name="Harland R.M."/>
            <person name="Taira M."/>
            <person name="Rokhsar D.S."/>
        </authorList>
    </citation>
    <scope>NUCLEOTIDE SEQUENCE [LARGE SCALE GENOMIC DNA]</scope>
    <source>
        <strain evidence="2">J</strain>
    </source>
</reference>
<accession>A0A974H705</accession>
<evidence type="ECO:0000313" key="1">
    <source>
        <dbReference type="EMBL" id="OCT67187.1"/>
    </source>
</evidence>
<organism evidence="1 2">
    <name type="scientific">Xenopus laevis</name>
    <name type="common">African clawed frog</name>
    <dbReference type="NCBI Taxonomy" id="8355"/>
    <lineage>
        <taxon>Eukaryota</taxon>
        <taxon>Metazoa</taxon>
        <taxon>Chordata</taxon>
        <taxon>Craniata</taxon>
        <taxon>Vertebrata</taxon>
        <taxon>Euteleostomi</taxon>
        <taxon>Amphibia</taxon>
        <taxon>Batrachia</taxon>
        <taxon>Anura</taxon>
        <taxon>Pipoidea</taxon>
        <taxon>Pipidae</taxon>
        <taxon>Xenopodinae</taxon>
        <taxon>Xenopus</taxon>
        <taxon>Xenopus</taxon>
    </lineage>
</organism>
<dbReference type="Proteomes" id="UP000694892">
    <property type="component" value="Chromosome 8L"/>
</dbReference>
<dbReference type="EMBL" id="CM004480">
    <property type="protein sequence ID" value="OCT67187.1"/>
    <property type="molecule type" value="Genomic_DNA"/>
</dbReference>
<sequence length="82" mass="9740">MGLYSCSPRHRPYTVGFLLLFINVYTPKQKEQESCKTSTVHRCTVYIQICQMLVDYFWHFIRIGQLSSHQRYSENVKGHLLN</sequence>
<proteinExistence type="predicted"/>